<sequence length="278" mass="31582">MANEFSIFKIESAGELISLLSGFDKNWVFRGQVCSEWALQPSIERLLPKGAIWPDQSFFSQVENFGLDEFKRGSHHFLKDDFVPKTKLGWLSLMQHHGAPTRLLDFSQSPFVALYFATEFVSYCDGGYSSVWAVNFDCLNESNKKRYREVKGRELCTDFWGEDDEIFSLSEDFSQSLVMVLDPYVKNQRLFSQQGTFLLASNFSKSLTDSLFNPSLYGDSGRYLCRIDFPHAIVFDLINLLGMMNINSNTIYPGIDGFSSAVKVGMTSIMFKQLSLPA</sequence>
<dbReference type="EMBL" id="RFAR01000008">
    <property type="protein sequence ID" value="RMD01263.1"/>
    <property type="molecule type" value="Genomic_DNA"/>
</dbReference>
<dbReference type="AlphaFoldDB" id="A0A454JMM4"/>
<keyword evidence="3" id="KW-1185">Reference proteome</keyword>
<proteinExistence type="predicted"/>
<dbReference type="SMART" id="SM00901">
    <property type="entry name" value="FRG"/>
    <property type="match status" value="1"/>
</dbReference>
<dbReference type="RefSeq" id="WP_103523290.1">
    <property type="nucleotide sequence ID" value="NZ_JAIZDC010000002.1"/>
</dbReference>
<protein>
    <submittedName>
        <fullName evidence="2">FRG domain-containing protein</fullName>
    </submittedName>
</protein>
<dbReference type="Pfam" id="PF08867">
    <property type="entry name" value="FRG"/>
    <property type="match status" value="1"/>
</dbReference>
<evidence type="ECO:0000313" key="3">
    <source>
        <dbReference type="Proteomes" id="UP000274139"/>
    </source>
</evidence>
<reference evidence="2 3" key="1">
    <citation type="submission" date="2018-10" db="EMBL/GenBank/DDBJ databases">
        <title>Draft genome sequence of Aquitalea MWU14-2217 isolated from a wild cranberry bog in Provincetown, Massachusetts.</title>
        <authorList>
            <person name="Ebadzadsahrai G."/>
            <person name="Soby S."/>
        </authorList>
    </citation>
    <scope>NUCLEOTIDE SEQUENCE [LARGE SCALE GENOMIC DNA]</scope>
    <source>
        <strain evidence="2 3">MWU14-2217</strain>
    </source>
</reference>
<name>A0A454JMM4_9NEIS</name>
<accession>A0A454JMM4</accession>
<organism evidence="2 3">
    <name type="scientific">Aquitalea palustris</name>
    <dbReference type="NCBI Taxonomy" id="2480983"/>
    <lineage>
        <taxon>Bacteria</taxon>
        <taxon>Pseudomonadati</taxon>
        <taxon>Pseudomonadota</taxon>
        <taxon>Betaproteobacteria</taxon>
        <taxon>Neisseriales</taxon>
        <taxon>Chromobacteriaceae</taxon>
        <taxon>Aquitalea</taxon>
    </lineage>
</organism>
<dbReference type="InterPro" id="IPR014966">
    <property type="entry name" value="FRG-dom"/>
</dbReference>
<comment type="caution">
    <text evidence="2">The sequence shown here is derived from an EMBL/GenBank/DDBJ whole genome shotgun (WGS) entry which is preliminary data.</text>
</comment>
<evidence type="ECO:0000259" key="1">
    <source>
        <dbReference type="SMART" id="SM00901"/>
    </source>
</evidence>
<dbReference type="OrthoDB" id="9816036at2"/>
<feature type="domain" description="FRG" evidence="1">
    <location>
        <begin position="23"/>
        <end position="132"/>
    </location>
</feature>
<evidence type="ECO:0000313" key="2">
    <source>
        <dbReference type="EMBL" id="RMD01263.1"/>
    </source>
</evidence>
<dbReference type="Proteomes" id="UP000274139">
    <property type="component" value="Unassembled WGS sequence"/>
</dbReference>
<gene>
    <name evidence="2" type="ORF">EAY64_02890</name>
</gene>